<organism evidence="2 3">
    <name type="scientific">Psychromonas marina</name>
    <dbReference type="NCBI Taxonomy" id="88364"/>
    <lineage>
        <taxon>Bacteria</taxon>
        <taxon>Pseudomonadati</taxon>
        <taxon>Pseudomonadota</taxon>
        <taxon>Gammaproteobacteria</taxon>
        <taxon>Alteromonadales</taxon>
        <taxon>Psychromonadaceae</taxon>
        <taxon>Psychromonas</taxon>
    </lineage>
</organism>
<comment type="caution">
    <text evidence="2">The sequence shown here is derived from an EMBL/GenBank/DDBJ whole genome shotgun (WGS) entry which is preliminary data.</text>
</comment>
<feature type="transmembrane region" description="Helical" evidence="1">
    <location>
        <begin position="12"/>
        <end position="36"/>
    </location>
</feature>
<evidence type="ECO:0000313" key="2">
    <source>
        <dbReference type="EMBL" id="GLS89733.1"/>
    </source>
</evidence>
<keyword evidence="1" id="KW-0812">Transmembrane</keyword>
<sequence>MSALESIIWHTLGYAAMPVIFIGGFVGVFVVAAGILKMTGKTPVED</sequence>
<keyword evidence="3" id="KW-1185">Reference proteome</keyword>
<keyword evidence="1" id="KW-1133">Transmembrane helix</keyword>
<dbReference type="NCBIfam" id="TIGR02808">
    <property type="entry name" value="short_TIGR02808"/>
    <property type="match status" value="1"/>
</dbReference>
<dbReference type="RefSeq" id="WP_284202861.1">
    <property type="nucleotide sequence ID" value="NZ_BSPQ01000002.1"/>
</dbReference>
<accession>A0ABQ6DX41</accession>
<proteinExistence type="predicted"/>
<protein>
    <recommendedName>
        <fullName evidence="4">TIGR02808 family protein</fullName>
    </recommendedName>
</protein>
<dbReference type="Proteomes" id="UP001157353">
    <property type="component" value="Unassembled WGS sequence"/>
</dbReference>
<evidence type="ECO:0008006" key="4">
    <source>
        <dbReference type="Google" id="ProtNLM"/>
    </source>
</evidence>
<evidence type="ECO:0000313" key="3">
    <source>
        <dbReference type="Proteomes" id="UP001157353"/>
    </source>
</evidence>
<dbReference type="InterPro" id="IPR014175">
    <property type="entry name" value="CHP02808"/>
</dbReference>
<dbReference type="EMBL" id="BSPQ01000002">
    <property type="protein sequence ID" value="GLS89733.1"/>
    <property type="molecule type" value="Genomic_DNA"/>
</dbReference>
<name>A0ABQ6DX41_9GAMM</name>
<reference evidence="3" key="1">
    <citation type="journal article" date="2019" name="Int. J. Syst. Evol. Microbiol.">
        <title>The Global Catalogue of Microorganisms (GCM) 10K type strain sequencing project: providing services to taxonomists for standard genome sequencing and annotation.</title>
        <authorList>
            <consortium name="The Broad Institute Genomics Platform"/>
            <consortium name="The Broad Institute Genome Sequencing Center for Infectious Disease"/>
            <person name="Wu L."/>
            <person name="Ma J."/>
        </authorList>
    </citation>
    <scope>NUCLEOTIDE SEQUENCE [LARGE SCALE GENOMIC DNA]</scope>
    <source>
        <strain evidence="3">NBRC 103166</strain>
    </source>
</reference>
<evidence type="ECO:0000256" key="1">
    <source>
        <dbReference type="SAM" id="Phobius"/>
    </source>
</evidence>
<gene>
    <name evidence="2" type="ORF">GCM10007916_08000</name>
</gene>
<keyword evidence="1" id="KW-0472">Membrane</keyword>
<dbReference type="Pfam" id="PF09574">
    <property type="entry name" value="DUF2374"/>
    <property type="match status" value="1"/>
</dbReference>